<feature type="chain" id="PRO_5002352669" evidence="1">
    <location>
        <begin position="24"/>
        <end position="128"/>
    </location>
</feature>
<reference evidence="2" key="1">
    <citation type="submission" date="2015-04" db="UniProtKB">
        <authorList>
            <consortium name="EnsemblPlants"/>
        </authorList>
    </citation>
    <scope>IDENTIFICATION</scope>
</reference>
<dbReference type="Gramene" id="OGLUM05G02700.1">
    <property type="protein sequence ID" value="OGLUM05G02700.1"/>
    <property type="gene ID" value="OGLUM05G02700"/>
</dbReference>
<evidence type="ECO:0000313" key="3">
    <source>
        <dbReference type="Proteomes" id="UP000026961"/>
    </source>
</evidence>
<dbReference type="EnsemblPlants" id="OGLUM05G02700.1">
    <property type="protein sequence ID" value="OGLUM05G02700.1"/>
    <property type="gene ID" value="OGLUM05G02700"/>
</dbReference>
<proteinExistence type="predicted"/>
<sequence>MRLYCFYAAALFILCFLLPAAVAEEMRSQMDGDSSEETVSDHGPPPLDYYYYDDASATMMTFDALHGRRYHLRHRLFFPSHTATAASKPRALAATAFDLRDAIVDGEADLFRVEQRRRRRRPGTGKCK</sequence>
<dbReference type="AlphaFoldDB" id="A0A0D9ZTZ7"/>
<accession>A0A0D9ZTZ7</accession>
<evidence type="ECO:0000313" key="2">
    <source>
        <dbReference type="EnsemblPlants" id="OGLUM05G02700.1"/>
    </source>
</evidence>
<name>A0A0D9ZTZ7_9ORYZ</name>
<dbReference type="Proteomes" id="UP000026961">
    <property type="component" value="Chromosome 5"/>
</dbReference>
<protein>
    <submittedName>
        <fullName evidence="2">Uncharacterized protein</fullName>
    </submittedName>
</protein>
<reference evidence="2" key="2">
    <citation type="submission" date="2018-05" db="EMBL/GenBank/DDBJ databases">
        <title>OgluRS3 (Oryza glumaepatula Reference Sequence Version 3).</title>
        <authorList>
            <person name="Zhang J."/>
            <person name="Kudrna D."/>
            <person name="Lee S."/>
            <person name="Talag J."/>
            <person name="Welchert J."/>
            <person name="Wing R.A."/>
        </authorList>
    </citation>
    <scope>NUCLEOTIDE SEQUENCE [LARGE SCALE GENOMIC DNA]</scope>
</reference>
<evidence type="ECO:0000256" key="1">
    <source>
        <dbReference type="SAM" id="SignalP"/>
    </source>
</evidence>
<feature type="signal peptide" evidence="1">
    <location>
        <begin position="1"/>
        <end position="23"/>
    </location>
</feature>
<organism evidence="2">
    <name type="scientific">Oryza glumipatula</name>
    <dbReference type="NCBI Taxonomy" id="40148"/>
    <lineage>
        <taxon>Eukaryota</taxon>
        <taxon>Viridiplantae</taxon>
        <taxon>Streptophyta</taxon>
        <taxon>Embryophyta</taxon>
        <taxon>Tracheophyta</taxon>
        <taxon>Spermatophyta</taxon>
        <taxon>Magnoliopsida</taxon>
        <taxon>Liliopsida</taxon>
        <taxon>Poales</taxon>
        <taxon>Poaceae</taxon>
        <taxon>BOP clade</taxon>
        <taxon>Oryzoideae</taxon>
        <taxon>Oryzeae</taxon>
        <taxon>Oryzinae</taxon>
        <taxon>Oryza</taxon>
    </lineage>
</organism>
<dbReference type="HOGENOM" id="CLU_2254485_0_0_1"/>
<keyword evidence="3" id="KW-1185">Reference proteome</keyword>
<keyword evidence="1" id="KW-0732">Signal</keyword>